<feature type="signal peptide" evidence="2">
    <location>
        <begin position="1"/>
        <end position="27"/>
    </location>
</feature>
<feature type="chain" id="PRO_5039436704" evidence="2">
    <location>
        <begin position="28"/>
        <end position="211"/>
    </location>
</feature>
<name>A0A9D1GED5_9BACT</name>
<reference evidence="4" key="1">
    <citation type="submission" date="2020-10" db="EMBL/GenBank/DDBJ databases">
        <authorList>
            <person name="Gilroy R."/>
        </authorList>
    </citation>
    <scope>NUCLEOTIDE SEQUENCE</scope>
    <source>
        <strain evidence="4">21143</strain>
    </source>
</reference>
<feature type="domain" description="Outer membrane protein beta-barrel" evidence="3">
    <location>
        <begin position="14"/>
        <end position="211"/>
    </location>
</feature>
<dbReference type="SUPFAM" id="SSF56925">
    <property type="entry name" value="OMPA-like"/>
    <property type="match status" value="1"/>
</dbReference>
<proteinExistence type="predicted"/>
<accession>A0A9D1GED5</accession>
<evidence type="ECO:0000313" key="4">
    <source>
        <dbReference type="EMBL" id="HIT39323.1"/>
    </source>
</evidence>
<keyword evidence="1 2" id="KW-0732">Signal</keyword>
<dbReference type="Proteomes" id="UP000886722">
    <property type="component" value="Unassembled WGS sequence"/>
</dbReference>
<evidence type="ECO:0000259" key="3">
    <source>
        <dbReference type="Pfam" id="PF13505"/>
    </source>
</evidence>
<sequence length="211" mass="24032">MKTICNNRLRIVFICALSLLLPSIGTAQEQVKNGYANIDWQFNIPLNNGFSDKASGWGMNFEGGYYFTHHIGAGLFFAFHTNNEYIPTQTLNLSPSSQLTSDQQHALYQLPFGAAFRYRFMPAKKFSPYIGVKLGTQYCKITSYYNIYSSSRDKWGFFVSPEIGANIYPMGPNLFGFHLAFYYDYASNQNKLFTYKIDGLHNLGFRVGLAF</sequence>
<dbReference type="Pfam" id="PF13505">
    <property type="entry name" value="OMP_b-brl"/>
    <property type="match status" value="1"/>
</dbReference>
<reference evidence="4" key="2">
    <citation type="journal article" date="2021" name="PeerJ">
        <title>Extensive microbial diversity within the chicken gut microbiome revealed by metagenomics and culture.</title>
        <authorList>
            <person name="Gilroy R."/>
            <person name="Ravi A."/>
            <person name="Getino M."/>
            <person name="Pursley I."/>
            <person name="Horton D.L."/>
            <person name="Alikhan N.F."/>
            <person name="Baker D."/>
            <person name="Gharbi K."/>
            <person name="Hall N."/>
            <person name="Watson M."/>
            <person name="Adriaenssens E.M."/>
            <person name="Foster-Nyarko E."/>
            <person name="Jarju S."/>
            <person name="Secka A."/>
            <person name="Antonio M."/>
            <person name="Oren A."/>
            <person name="Chaudhuri R.R."/>
            <person name="La Ragione R."/>
            <person name="Hildebrand F."/>
            <person name="Pallen M.J."/>
        </authorList>
    </citation>
    <scope>NUCLEOTIDE SEQUENCE</scope>
    <source>
        <strain evidence="4">21143</strain>
    </source>
</reference>
<evidence type="ECO:0000256" key="2">
    <source>
        <dbReference type="SAM" id="SignalP"/>
    </source>
</evidence>
<dbReference type="EMBL" id="DVKT01000035">
    <property type="protein sequence ID" value="HIT39323.1"/>
    <property type="molecule type" value="Genomic_DNA"/>
</dbReference>
<dbReference type="InterPro" id="IPR011250">
    <property type="entry name" value="OMP/PagP_B-barrel"/>
</dbReference>
<gene>
    <name evidence="4" type="ORF">IAD06_04735</name>
</gene>
<evidence type="ECO:0000256" key="1">
    <source>
        <dbReference type="ARBA" id="ARBA00022729"/>
    </source>
</evidence>
<organism evidence="4 5">
    <name type="scientific">Candidatus Caccoplasma intestinavium</name>
    <dbReference type="NCBI Taxonomy" id="2840716"/>
    <lineage>
        <taxon>Bacteria</taxon>
        <taxon>Pseudomonadati</taxon>
        <taxon>Bacteroidota</taxon>
        <taxon>Bacteroidia</taxon>
        <taxon>Bacteroidales</taxon>
        <taxon>Bacteroidaceae</taxon>
        <taxon>Bacteroidaceae incertae sedis</taxon>
        <taxon>Candidatus Caccoplasma</taxon>
    </lineage>
</organism>
<dbReference type="Gene3D" id="2.40.160.20">
    <property type="match status" value="1"/>
</dbReference>
<dbReference type="InterPro" id="IPR027385">
    <property type="entry name" value="Beta-barrel_OMP"/>
</dbReference>
<protein>
    <submittedName>
        <fullName evidence="4">Porin family protein</fullName>
    </submittedName>
</protein>
<dbReference type="AlphaFoldDB" id="A0A9D1GED5"/>
<comment type="caution">
    <text evidence="4">The sequence shown here is derived from an EMBL/GenBank/DDBJ whole genome shotgun (WGS) entry which is preliminary data.</text>
</comment>
<evidence type="ECO:0000313" key="5">
    <source>
        <dbReference type="Proteomes" id="UP000886722"/>
    </source>
</evidence>